<comment type="cofactor">
    <cofactor evidence="1 10">
        <name>heme</name>
        <dbReference type="ChEBI" id="CHEBI:30413"/>
    </cofactor>
</comment>
<dbReference type="FunFam" id="1.10.630.10:FF:000011">
    <property type="entry name" value="Cytochrome P450 83B1"/>
    <property type="match status" value="1"/>
</dbReference>
<keyword evidence="5 10" id="KW-0479">Metal-binding</keyword>
<evidence type="ECO:0000313" key="13">
    <source>
        <dbReference type="Proteomes" id="UP000030748"/>
    </source>
</evidence>
<dbReference type="GO" id="GO:0016709">
    <property type="term" value="F:oxidoreductase activity, acting on paired donors, with incorporation or reduction of molecular oxygen, NAD(P)H as one donor, and incorporation of one atom of oxygen"/>
    <property type="evidence" value="ECO:0000318"/>
    <property type="project" value="GO_Central"/>
</dbReference>
<comment type="similarity">
    <text evidence="3 11">Belongs to the cytochrome P450 family.</text>
</comment>
<dbReference type="eggNOG" id="KOG0156">
    <property type="taxonomic scope" value="Eukaryota"/>
</dbReference>
<dbReference type="Proteomes" id="UP000030748">
    <property type="component" value="Unassembled WGS sequence"/>
</dbReference>
<evidence type="ECO:0000256" key="9">
    <source>
        <dbReference type="ARBA" id="ARBA00023136"/>
    </source>
</evidence>
<proteinExistence type="inferred from homology"/>
<protein>
    <recommendedName>
        <fullName evidence="14">Cytochrome P450</fullName>
    </recommendedName>
</protein>
<evidence type="ECO:0008006" key="14">
    <source>
        <dbReference type="Google" id="ProtNLM"/>
    </source>
</evidence>
<dbReference type="OMA" id="YIFYERR"/>
<dbReference type="STRING" id="4155.A0A022QH61"/>
<gene>
    <name evidence="12" type="ORF">MIMGU_mgv1a023536mg</name>
</gene>
<accession>A0A022QH61</accession>
<reference evidence="12 13" key="1">
    <citation type="journal article" date="2013" name="Proc. Natl. Acad. Sci. U.S.A.">
        <title>Fine-scale variation in meiotic recombination in Mimulus inferred from population shotgun sequencing.</title>
        <authorList>
            <person name="Hellsten U."/>
            <person name="Wright K.M."/>
            <person name="Jenkins J."/>
            <person name="Shu S."/>
            <person name="Yuan Y."/>
            <person name="Wessler S.R."/>
            <person name="Schmutz J."/>
            <person name="Willis J.H."/>
            <person name="Rokhsar D.S."/>
        </authorList>
    </citation>
    <scope>NUCLEOTIDE SEQUENCE [LARGE SCALE GENOMIC DNA]</scope>
    <source>
        <strain evidence="13">cv. DUN x IM62</strain>
    </source>
</reference>
<evidence type="ECO:0000256" key="1">
    <source>
        <dbReference type="ARBA" id="ARBA00001971"/>
    </source>
</evidence>
<keyword evidence="7 10" id="KW-0408">Iron</keyword>
<dbReference type="PRINTS" id="PR00385">
    <property type="entry name" value="P450"/>
</dbReference>
<keyword evidence="9" id="KW-0472">Membrane</keyword>
<dbReference type="PANTHER" id="PTHR47943:SF2">
    <property type="entry name" value="CYTOCHROME P450"/>
    <property type="match status" value="1"/>
</dbReference>
<keyword evidence="6 11" id="KW-0560">Oxidoreductase</keyword>
<evidence type="ECO:0000256" key="10">
    <source>
        <dbReference type="PIRSR" id="PIRSR602401-1"/>
    </source>
</evidence>
<dbReference type="Pfam" id="PF00067">
    <property type="entry name" value="p450"/>
    <property type="match status" value="1"/>
</dbReference>
<dbReference type="OrthoDB" id="2789670at2759"/>
<evidence type="ECO:0000256" key="11">
    <source>
        <dbReference type="RuleBase" id="RU000461"/>
    </source>
</evidence>
<keyword evidence="13" id="KW-1185">Reference proteome</keyword>
<name>A0A022QH61_ERYGU</name>
<keyword evidence="4 10" id="KW-0349">Heme</keyword>
<dbReference type="AlphaFoldDB" id="A0A022QH61"/>
<dbReference type="KEGG" id="egt:105969281"/>
<evidence type="ECO:0000256" key="4">
    <source>
        <dbReference type="ARBA" id="ARBA00022617"/>
    </source>
</evidence>
<dbReference type="CDD" id="cd11072">
    <property type="entry name" value="CYP71-like"/>
    <property type="match status" value="1"/>
</dbReference>
<dbReference type="SUPFAM" id="SSF48264">
    <property type="entry name" value="Cytochrome P450"/>
    <property type="match status" value="1"/>
</dbReference>
<evidence type="ECO:0000256" key="5">
    <source>
        <dbReference type="ARBA" id="ARBA00022723"/>
    </source>
</evidence>
<comment type="subcellular location">
    <subcellularLocation>
        <location evidence="2">Membrane</location>
        <topology evidence="2">Single-pass membrane protein</topology>
    </subcellularLocation>
</comment>
<evidence type="ECO:0000256" key="6">
    <source>
        <dbReference type="ARBA" id="ARBA00023002"/>
    </source>
</evidence>
<dbReference type="InterPro" id="IPR036396">
    <property type="entry name" value="Cyt_P450_sf"/>
</dbReference>
<dbReference type="InterPro" id="IPR001128">
    <property type="entry name" value="Cyt_P450"/>
</dbReference>
<dbReference type="GO" id="GO:0020037">
    <property type="term" value="F:heme binding"/>
    <property type="evidence" value="ECO:0007669"/>
    <property type="project" value="InterPro"/>
</dbReference>
<dbReference type="PROSITE" id="PS00086">
    <property type="entry name" value="CYTOCHROME_P450"/>
    <property type="match status" value="1"/>
</dbReference>
<evidence type="ECO:0000313" key="12">
    <source>
        <dbReference type="EMBL" id="EYU27291.1"/>
    </source>
</evidence>
<dbReference type="PRINTS" id="PR00463">
    <property type="entry name" value="EP450I"/>
</dbReference>
<dbReference type="Gene3D" id="1.10.630.10">
    <property type="entry name" value="Cytochrome P450"/>
    <property type="match status" value="1"/>
</dbReference>
<keyword evidence="8 11" id="KW-0503">Monooxygenase</keyword>
<dbReference type="PANTHER" id="PTHR47943">
    <property type="entry name" value="CYTOCHROME P450 93A3-LIKE"/>
    <property type="match status" value="1"/>
</dbReference>
<dbReference type="InterPro" id="IPR017972">
    <property type="entry name" value="Cyt_P450_CS"/>
</dbReference>
<evidence type="ECO:0000256" key="2">
    <source>
        <dbReference type="ARBA" id="ARBA00004167"/>
    </source>
</evidence>
<dbReference type="EMBL" id="KI631457">
    <property type="protein sequence ID" value="EYU27291.1"/>
    <property type="molecule type" value="Genomic_DNA"/>
</dbReference>
<feature type="binding site" description="axial binding residue" evidence="10">
    <location>
        <position position="437"/>
    </location>
    <ligand>
        <name>heme</name>
        <dbReference type="ChEBI" id="CHEBI:30413"/>
    </ligand>
    <ligandPart>
        <name>Fe</name>
        <dbReference type="ChEBI" id="CHEBI:18248"/>
    </ligandPart>
</feature>
<evidence type="ECO:0000256" key="3">
    <source>
        <dbReference type="ARBA" id="ARBA00010617"/>
    </source>
</evidence>
<dbReference type="GO" id="GO:0005506">
    <property type="term" value="F:iron ion binding"/>
    <property type="evidence" value="ECO:0007669"/>
    <property type="project" value="InterPro"/>
</dbReference>
<organism evidence="12 13">
    <name type="scientific">Erythranthe guttata</name>
    <name type="common">Yellow monkey flower</name>
    <name type="synonym">Mimulus guttatus</name>
    <dbReference type="NCBI Taxonomy" id="4155"/>
    <lineage>
        <taxon>Eukaryota</taxon>
        <taxon>Viridiplantae</taxon>
        <taxon>Streptophyta</taxon>
        <taxon>Embryophyta</taxon>
        <taxon>Tracheophyta</taxon>
        <taxon>Spermatophyta</taxon>
        <taxon>Magnoliopsida</taxon>
        <taxon>eudicotyledons</taxon>
        <taxon>Gunneridae</taxon>
        <taxon>Pentapetalae</taxon>
        <taxon>asterids</taxon>
        <taxon>lamiids</taxon>
        <taxon>Lamiales</taxon>
        <taxon>Phrymaceae</taxon>
        <taxon>Erythranthe</taxon>
    </lineage>
</organism>
<dbReference type="InterPro" id="IPR002401">
    <property type="entry name" value="Cyt_P450_E_grp-I"/>
</dbReference>
<dbReference type="PhylomeDB" id="A0A022QH61"/>
<evidence type="ECO:0000256" key="8">
    <source>
        <dbReference type="ARBA" id="ARBA00023033"/>
    </source>
</evidence>
<sequence length="497" mass="56746">MAWFWTTVISVVIVFHWFVQKLLNLTTTKKKQPPSPKGLPILGHFHLLGKNPHQNLHRLAQKYGPIMFLRLGMVPAFVVSSPAGAELFLKTHDLSFANRHPSQAAEHISYGSRNIASAPYGPYWRNMRKLSTVNLLSNIKINQFQAMRKGELGALVNRLRRASDNREIVDVGKMVTTLTGDMICMMVFGRKYGDSDLGDKGFKAVIEEALDIAAAPNLGDYFPFMGTIDLQGLTRRMKQLSKIFDGFLGKIIDNHVQNKQEKETQDFVDTMIAIMDSGEAGFEFDHRHVKAVLLDMLIGGTDTSAVTVNWALAELIRHPQIMKKLQQELDKVVGMDEYIEESHLDKLDYLNFVIKETFRLHPIVPLIGHKTMEDLTVENFHVPKGSSVFVNVWSIHKDPNVWEDPEKFWPERFSETNVDLQGRDFRLLPFGSGRRVCPGYQLGLTVVRLVLARLVHCFDWELPNGMLPNELDMAEHFRFVMSREKPLMAIPVYRLHK</sequence>
<dbReference type="GO" id="GO:0016020">
    <property type="term" value="C:membrane"/>
    <property type="evidence" value="ECO:0000318"/>
    <property type="project" value="GO_Central"/>
</dbReference>
<evidence type="ECO:0000256" key="7">
    <source>
        <dbReference type="ARBA" id="ARBA00023004"/>
    </source>
</evidence>